<dbReference type="Gene3D" id="3.40.50.360">
    <property type="match status" value="1"/>
</dbReference>
<keyword evidence="3 6" id="KW-0560">Oxidoreductase</keyword>
<evidence type="ECO:0000256" key="1">
    <source>
        <dbReference type="ARBA" id="ARBA00022630"/>
    </source>
</evidence>
<proteinExistence type="inferred from homology"/>
<protein>
    <recommendedName>
        <fullName evidence="6">FMN dependent NADH:quinone oxidoreductase</fullName>
        <ecNumber evidence="6">1.6.5.-</ecNumber>
    </recommendedName>
    <alternativeName>
        <fullName evidence="6">Azo-dye reductase</fullName>
    </alternativeName>
    <alternativeName>
        <fullName evidence="6">FMN-dependent NADH-azo compound oxidoreductase</fullName>
    </alternativeName>
    <alternativeName>
        <fullName evidence="6">FMN-dependent NADH-azoreductase</fullName>
        <ecNumber evidence="6">1.7.1.17</ecNumber>
    </alternativeName>
</protein>
<dbReference type="STRING" id="1322246.BN4_10421"/>
<dbReference type="EMBL" id="FO203427">
    <property type="protein sequence ID" value="CCH47659.1"/>
    <property type="molecule type" value="Genomic_DNA"/>
</dbReference>
<evidence type="ECO:0000256" key="5">
    <source>
        <dbReference type="ARBA" id="ARBA00048542"/>
    </source>
</evidence>
<feature type="binding site" evidence="6">
    <location>
        <begin position="98"/>
        <end position="101"/>
    </location>
    <ligand>
        <name>FMN</name>
        <dbReference type="ChEBI" id="CHEBI:58210"/>
    </ligand>
</feature>
<evidence type="ECO:0000313" key="8">
    <source>
        <dbReference type="EMBL" id="CCH47659.1"/>
    </source>
</evidence>
<gene>
    <name evidence="6 8" type="primary">azoR</name>
    <name evidence="8" type="ordered locus">BN4_10421</name>
</gene>
<dbReference type="Pfam" id="PF02525">
    <property type="entry name" value="Flavodoxin_2"/>
    <property type="match status" value="1"/>
</dbReference>
<comment type="cofactor">
    <cofactor evidence="6">
        <name>FMN</name>
        <dbReference type="ChEBI" id="CHEBI:58210"/>
    </cofactor>
    <text evidence="6">Binds 1 FMN per subunit.</text>
</comment>
<comment type="similarity">
    <text evidence="6">Belongs to the azoreductase type 1 family.</text>
</comment>
<dbReference type="PANTHER" id="PTHR43741:SF4">
    <property type="entry name" value="FMN-DEPENDENT NADH:QUINONE OXIDOREDUCTASE"/>
    <property type="match status" value="1"/>
</dbReference>
<name>M1WNL3_PSEP2</name>
<dbReference type="InterPro" id="IPR029039">
    <property type="entry name" value="Flavoprotein-like_sf"/>
</dbReference>
<comment type="catalytic activity">
    <reaction evidence="6">
        <text>2 a quinone + NADH + H(+) = 2 a 1,4-benzosemiquinone + NAD(+)</text>
        <dbReference type="Rhea" id="RHEA:65952"/>
        <dbReference type="ChEBI" id="CHEBI:15378"/>
        <dbReference type="ChEBI" id="CHEBI:57540"/>
        <dbReference type="ChEBI" id="CHEBI:57945"/>
        <dbReference type="ChEBI" id="CHEBI:132124"/>
        <dbReference type="ChEBI" id="CHEBI:134225"/>
    </reaction>
</comment>
<evidence type="ECO:0000256" key="4">
    <source>
        <dbReference type="ARBA" id="ARBA00023027"/>
    </source>
</evidence>
<dbReference type="PANTHER" id="PTHR43741">
    <property type="entry name" value="FMN-DEPENDENT NADH-AZOREDUCTASE 1"/>
    <property type="match status" value="1"/>
</dbReference>
<keyword evidence="2 6" id="KW-0288">FMN</keyword>
<comment type="catalytic activity">
    <reaction evidence="5">
        <text>N,N-dimethyl-1,4-phenylenediamine + anthranilate + 2 NAD(+) = 2-(4-dimethylaminophenyl)diazenylbenzoate + 2 NADH + 2 H(+)</text>
        <dbReference type="Rhea" id="RHEA:55872"/>
        <dbReference type="ChEBI" id="CHEBI:15378"/>
        <dbReference type="ChEBI" id="CHEBI:15783"/>
        <dbReference type="ChEBI" id="CHEBI:16567"/>
        <dbReference type="ChEBI" id="CHEBI:57540"/>
        <dbReference type="ChEBI" id="CHEBI:57945"/>
        <dbReference type="ChEBI" id="CHEBI:71579"/>
        <dbReference type="EC" id="1.7.1.17"/>
    </reaction>
    <physiologicalReaction direction="right-to-left" evidence="5">
        <dbReference type="Rhea" id="RHEA:55874"/>
    </physiologicalReaction>
</comment>
<comment type="subunit">
    <text evidence="6">Homodimer.</text>
</comment>
<dbReference type="AlphaFoldDB" id="M1WNL3"/>
<accession>M1WNL3</accession>
<dbReference type="EC" id="1.7.1.17" evidence="6"/>
<dbReference type="SUPFAM" id="SSF52218">
    <property type="entry name" value="Flavoproteins"/>
    <property type="match status" value="1"/>
</dbReference>
<reference evidence="8 9" key="1">
    <citation type="journal article" date="2013" name="PLoS ONE">
        <title>The first genomic and proteomic characterization of a deep-sea sulfate reducer: insights into the piezophilic lifestyle of Desulfovibrio piezophilus.</title>
        <authorList>
            <person name="Pradel N."/>
            <person name="Ji B."/>
            <person name="Gimenez G."/>
            <person name="Talla E."/>
            <person name="Lenoble P."/>
            <person name="Garel M."/>
            <person name="Tamburini C."/>
            <person name="Fourquet P."/>
            <person name="Lebrun R."/>
            <person name="Bertin P."/>
            <person name="Denis Y."/>
            <person name="Pophillat M."/>
            <person name="Barbe V."/>
            <person name="Ollivier B."/>
            <person name="Dolla A."/>
        </authorList>
    </citation>
    <scope>NUCLEOTIDE SEQUENCE [LARGE SCALE GENOMIC DNA]</scope>
    <source>
        <strain evidence="9">DSM 10523 / SB164P1</strain>
    </source>
</reference>
<reference evidence="9" key="2">
    <citation type="journal article" date="2013" name="Stand. Genomic Sci.">
        <title>Complete genome sequence of Desulfocapsa sulfexigens, a marine deltaproteobacterium specialized in disproportionating inorganic sulfur compounds.</title>
        <authorList>
            <person name="Finster K.W."/>
            <person name="Kjeldsen K.U."/>
            <person name="Kube M."/>
            <person name="Reinhardt R."/>
            <person name="Mussmann M."/>
            <person name="Amann R."/>
            <person name="Schreiber L."/>
        </authorList>
    </citation>
    <scope>NUCLEOTIDE SEQUENCE [LARGE SCALE GENOMIC DNA]</scope>
    <source>
        <strain evidence="9">DSM 10523 / SB164P1</strain>
    </source>
</reference>
<dbReference type="eggNOG" id="COG1182">
    <property type="taxonomic scope" value="Bacteria"/>
</dbReference>
<dbReference type="GO" id="GO:0016655">
    <property type="term" value="F:oxidoreductase activity, acting on NAD(P)H, quinone or similar compound as acceptor"/>
    <property type="evidence" value="ECO:0007669"/>
    <property type="project" value="InterPro"/>
</dbReference>
<dbReference type="HOGENOM" id="CLU_088964_1_0_7"/>
<dbReference type="PATRIC" id="fig|879567.3.peg.437"/>
<dbReference type="BioCyc" id="DPIE1322246:BN4_RS02195-MONOMER"/>
<evidence type="ECO:0000256" key="2">
    <source>
        <dbReference type="ARBA" id="ARBA00022643"/>
    </source>
</evidence>
<dbReference type="GO" id="GO:0009055">
    <property type="term" value="F:electron transfer activity"/>
    <property type="evidence" value="ECO:0007669"/>
    <property type="project" value="UniProtKB-UniRule"/>
</dbReference>
<feature type="binding site" evidence="6">
    <location>
        <begin position="16"/>
        <end position="18"/>
    </location>
    <ligand>
        <name>FMN</name>
        <dbReference type="ChEBI" id="CHEBI:58210"/>
    </ligand>
</feature>
<keyword evidence="4 6" id="KW-0520">NAD</keyword>
<evidence type="ECO:0000256" key="6">
    <source>
        <dbReference type="HAMAP-Rule" id="MF_01216"/>
    </source>
</evidence>
<dbReference type="GO" id="GO:0016652">
    <property type="term" value="F:oxidoreductase activity, acting on NAD(P)H as acceptor"/>
    <property type="evidence" value="ECO:0007669"/>
    <property type="project" value="UniProtKB-UniRule"/>
</dbReference>
<keyword evidence="9" id="KW-1185">Reference proteome</keyword>
<feature type="binding site" evidence="6">
    <location>
        <position position="10"/>
    </location>
    <ligand>
        <name>FMN</name>
        <dbReference type="ChEBI" id="CHEBI:58210"/>
    </ligand>
</feature>
<dbReference type="InterPro" id="IPR003680">
    <property type="entry name" value="Flavodoxin_fold"/>
</dbReference>
<comment type="function">
    <text evidence="6">Also exhibits azoreductase activity. Catalyzes the reductive cleavage of the azo bond in aromatic azo compounds to the corresponding amines.</text>
</comment>
<feature type="binding site" evidence="6">
    <location>
        <begin position="141"/>
        <end position="144"/>
    </location>
    <ligand>
        <name>FMN</name>
        <dbReference type="ChEBI" id="CHEBI:58210"/>
    </ligand>
</feature>
<dbReference type="OrthoDB" id="9787136at2"/>
<dbReference type="InterPro" id="IPR050104">
    <property type="entry name" value="FMN-dep_NADH:Q_OxRdtase_AzoR1"/>
</dbReference>
<organism evidence="8 9">
    <name type="scientific">Pseudodesulfovibrio piezophilus (strain DSM 21447 / JCM 15486 / C1TLV30)</name>
    <name type="common">Desulfovibrio piezophilus</name>
    <dbReference type="NCBI Taxonomy" id="1322246"/>
    <lineage>
        <taxon>Bacteria</taxon>
        <taxon>Pseudomonadati</taxon>
        <taxon>Thermodesulfobacteriota</taxon>
        <taxon>Desulfovibrionia</taxon>
        <taxon>Desulfovibrionales</taxon>
        <taxon>Desulfovibrionaceae</taxon>
    </lineage>
</organism>
<dbReference type="KEGG" id="dpi:BN4_10421"/>
<dbReference type="EC" id="1.6.5.-" evidence="6"/>
<dbReference type="Proteomes" id="UP000011724">
    <property type="component" value="Chromosome"/>
</dbReference>
<evidence type="ECO:0000313" key="9">
    <source>
        <dbReference type="Proteomes" id="UP000011724"/>
    </source>
</evidence>
<dbReference type="HAMAP" id="MF_01216">
    <property type="entry name" value="Azoreductase_type1"/>
    <property type="match status" value="1"/>
</dbReference>
<feature type="domain" description="Flavodoxin-like fold" evidence="7">
    <location>
        <begin position="2"/>
        <end position="199"/>
    </location>
</feature>
<dbReference type="RefSeq" id="WP_015413714.1">
    <property type="nucleotide sequence ID" value="NC_020409.1"/>
</dbReference>
<sequence length="204" mass="22924">MSKVLYIKASPRGARSHSIQLADAFIAALKIHSPDSEIIEKDLFAMDLPELNNDTLVGKYNIMHGRDFSEKDKENWASVEKVIEEFKAADKLVFAIPMWNFSIPYRLKHFMDIVAQPTYTFLAGPDGYKGLVQAKAFIAYSRGGDYTDDSPYNFQASYMKHYLGFIGVTDIQSIAVQPTLGTPEARDTSKGKAIERAQEIAKKF</sequence>
<dbReference type="InterPro" id="IPR023048">
    <property type="entry name" value="NADH:quinone_OxRdtase_FMN_depd"/>
</dbReference>
<evidence type="ECO:0000259" key="7">
    <source>
        <dbReference type="Pfam" id="PF02525"/>
    </source>
</evidence>
<dbReference type="GO" id="GO:0010181">
    <property type="term" value="F:FMN binding"/>
    <property type="evidence" value="ECO:0007669"/>
    <property type="project" value="UniProtKB-UniRule"/>
</dbReference>
<keyword evidence="1 6" id="KW-0285">Flavoprotein</keyword>
<comment type="function">
    <text evidence="6">Quinone reductase that provides resistance to thiol-specific stress caused by electrophilic quinones.</text>
</comment>
<evidence type="ECO:0000256" key="3">
    <source>
        <dbReference type="ARBA" id="ARBA00023002"/>
    </source>
</evidence>